<dbReference type="Pfam" id="PF08656">
    <property type="entry name" value="DASH_Dad3"/>
    <property type="match status" value="1"/>
</dbReference>
<dbReference type="EMBL" id="MH923363">
    <property type="protein sequence ID" value="QBQ01641.1"/>
    <property type="molecule type" value="Genomic_DNA"/>
</dbReference>
<evidence type="ECO:0000256" key="1">
    <source>
        <dbReference type="SAM" id="Coils"/>
    </source>
</evidence>
<dbReference type="Proteomes" id="UP000831479">
    <property type="component" value="Segment"/>
</dbReference>
<evidence type="ECO:0000313" key="3">
    <source>
        <dbReference type="Proteomes" id="UP000831479"/>
    </source>
</evidence>
<organism evidence="2 3">
    <name type="scientific">Hyphantria cunea granulovirus</name>
    <dbReference type="NCBI Taxonomy" id="307448"/>
    <lineage>
        <taxon>Viruses</taxon>
        <taxon>Viruses incertae sedis</taxon>
        <taxon>Naldaviricetes</taxon>
        <taxon>Lefavirales</taxon>
        <taxon>Baculoviridae</taxon>
        <taxon>Betabaculovirus</taxon>
        <taxon>Betabaculovirus hycuneae</taxon>
    </lineage>
</organism>
<keyword evidence="3" id="KW-1185">Reference proteome</keyword>
<evidence type="ECO:0000313" key="2">
    <source>
        <dbReference type="EMBL" id="QBQ01641.1"/>
    </source>
</evidence>
<accession>A0AAF1D296</accession>
<keyword evidence="1" id="KW-0175">Coiled coil</keyword>
<sequence>MDYHYPADGAHRHHELEKVQQEILKQHKHIENQLNQLSNNIKSLCSASNGLCDPSYLVKTTTAVERPSQYFREMQHYTHRPNIYLNTSPNTYRYNNFGK</sequence>
<proteinExistence type="predicted"/>
<feature type="coiled-coil region" evidence="1">
    <location>
        <begin position="16"/>
        <end position="47"/>
    </location>
</feature>
<dbReference type="InterPro" id="IPR013965">
    <property type="entry name" value="DASH_Dad3"/>
</dbReference>
<name>A0AAF1D296_9BBAC</name>
<gene>
    <name evidence="2" type="ORF">HycuGV_00088</name>
</gene>
<protein>
    <submittedName>
        <fullName evidence="2">PlxyGVORF83-like protein</fullName>
    </submittedName>
</protein>
<reference evidence="2" key="1">
    <citation type="journal article" date="2019" name="Genomics">
        <title>Genome sequence analysis and organization of the Hyphantria cunea granulovirus (HycuGV-Hc1) from Turkey.</title>
        <authorList>
            <person name="Gencer D."/>
            <person name="Bayramoglu Z."/>
            <person name="Nalcacioglu R."/>
            <person name="Demirbag Z."/>
            <person name="Demir I."/>
        </authorList>
    </citation>
    <scope>NUCLEOTIDE SEQUENCE</scope>
    <source>
        <strain evidence="2">Hc1</strain>
    </source>
</reference>